<evidence type="ECO:0000313" key="2">
    <source>
        <dbReference type="Proteomes" id="UP000518605"/>
    </source>
</evidence>
<keyword evidence="2" id="KW-1185">Reference proteome</keyword>
<organism evidence="1 2">
    <name type="scientific">Paenibacillus endophyticus</name>
    <dbReference type="NCBI Taxonomy" id="1294268"/>
    <lineage>
        <taxon>Bacteria</taxon>
        <taxon>Bacillati</taxon>
        <taxon>Bacillota</taxon>
        <taxon>Bacilli</taxon>
        <taxon>Bacillales</taxon>
        <taxon>Paenibacillaceae</taxon>
        <taxon>Paenibacillus</taxon>
    </lineage>
</organism>
<dbReference type="EMBL" id="JACHXW010000005">
    <property type="protein sequence ID" value="MBB3152006.1"/>
    <property type="molecule type" value="Genomic_DNA"/>
</dbReference>
<evidence type="ECO:0000313" key="1">
    <source>
        <dbReference type="EMBL" id="MBB3152006.1"/>
    </source>
</evidence>
<dbReference type="AlphaFoldDB" id="A0A7W5G9T4"/>
<proteinExistence type="predicted"/>
<accession>A0A7W5G9T4</accession>
<dbReference type="Proteomes" id="UP000518605">
    <property type="component" value="Unassembled WGS sequence"/>
</dbReference>
<comment type="caution">
    <text evidence="1">The sequence shown here is derived from an EMBL/GenBank/DDBJ whole genome shotgun (WGS) entry which is preliminary data.</text>
</comment>
<gene>
    <name evidence="1" type="ORF">FHS16_002052</name>
</gene>
<dbReference type="RefSeq" id="WP_183561556.1">
    <property type="nucleotide sequence ID" value="NZ_CBCSLB010000003.1"/>
</dbReference>
<sequence length="134" mass="14739">MSRRNAYILMAVTAVLLMGLIWEAVSAQTDHFAYFQRFAITVHNESDFDLVSIETGIVSSSEKDIVDRRIKAGASAVIKPKLSMSGEGAVYLKYTDSQGNTKETIACGYTESLTGRTAITIDNDGISKNEQRCY</sequence>
<name>A0A7W5G9T4_9BACL</name>
<reference evidence="1 2" key="1">
    <citation type="submission" date="2020-08" db="EMBL/GenBank/DDBJ databases">
        <title>Genomic Encyclopedia of Type Strains, Phase III (KMG-III): the genomes of soil and plant-associated and newly described type strains.</title>
        <authorList>
            <person name="Whitman W."/>
        </authorList>
    </citation>
    <scope>NUCLEOTIDE SEQUENCE [LARGE SCALE GENOMIC DNA]</scope>
    <source>
        <strain evidence="1 2">CECT 8234</strain>
    </source>
</reference>
<protein>
    <submittedName>
        <fullName evidence="1">Uncharacterized protein</fullName>
    </submittedName>
</protein>